<dbReference type="EMBL" id="BDGG01000006">
    <property type="protein sequence ID" value="GAV00151.1"/>
    <property type="molecule type" value="Genomic_DNA"/>
</dbReference>
<proteinExistence type="predicted"/>
<dbReference type="AlphaFoldDB" id="A0A1D1VGV0"/>
<protein>
    <submittedName>
        <fullName evidence="1">Uncharacterized protein</fullName>
    </submittedName>
</protein>
<evidence type="ECO:0000313" key="2">
    <source>
        <dbReference type="Proteomes" id="UP000186922"/>
    </source>
</evidence>
<comment type="caution">
    <text evidence="1">The sequence shown here is derived from an EMBL/GenBank/DDBJ whole genome shotgun (WGS) entry which is preliminary data.</text>
</comment>
<name>A0A1D1VGV0_RAMVA</name>
<gene>
    <name evidence="1" type="primary">RvY_11039-1</name>
    <name evidence="1" type="synonym">RvY_11039.1</name>
    <name evidence="1" type="ORF">RvY_11039</name>
</gene>
<evidence type="ECO:0000313" key="1">
    <source>
        <dbReference type="EMBL" id="GAV00151.1"/>
    </source>
</evidence>
<keyword evidence="2" id="KW-1185">Reference proteome</keyword>
<accession>A0A1D1VGV0</accession>
<sequence length="63" mass="7013">MNSATSRWLQDETPGFSSGLWNVSVRQKKGGIYLTSPIALSVPIDSEDKPNRRVMDGIITEFD</sequence>
<reference evidence="1 2" key="1">
    <citation type="journal article" date="2016" name="Nat. Commun.">
        <title>Extremotolerant tardigrade genome and improved radiotolerance of human cultured cells by tardigrade-unique protein.</title>
        <authorList>
            <person name="Hashimoto T."/>
            <person name="Horikawa D.D."/>
            <person name="Saito Y."/>
            <person name="Kuwahara H."/>
            <person name="Kozuka-Hata H."/>
            <person name="Shin-I T."/>
            <person name="Minakuchi Y."/>
            <person name="Ohishi K."/>
            <person name="Motoyama A."/>
            <person name="Aizu T."/>
            <person name="Enomoto A."/>
            <person name="Kondo K."/>
            <person name="Tanaka S."/>
            <person name="Hara Y."/>
            <person name="Koshikawa S."/>
            <person name="Sagara H."/>
            <person name="Miura T."/>
            <person name="Yokobori S."/>
            <person name="Miyagawa K."/>
            <person name="Suzuki Y."/>
            <person name="Kubo T."/>
            <person name="Oyama M."/>
            <person name="Kohara Y."/>
            <person name="Fujiyama A."/>
            <person name="Arakawa K."/>
            <person name="Katayama T."/>
            <person name="Toyoda A."/>
            <person name="Kunieda T."/>
        </authorList>
    </citation>
    <scope>NUCLEOTIDE SEQUENCE [LARGE SCALE GENOMIC DNA]</scope>
    <source>
        <strain evidence="1 2">YOKOZUNA-1</strain>
    </source>
</reference>
<dbReference type="Proteomes" id="UP000186922">
    <property type="component" value="Unassembled WGS sequence"/>
</dbReference>
<organism evidence="1 2">
    <name type="scientific">Ramazzottius varieornatus</name>
    <name type="common">Water bear</name>
    <name type="synonym">Tardigrade</name>
    <dbReference type="NCBI Taxonomy" id="947166"/>
    <lineage>
        <taxon>Eukaryota</taxon>
        <taxon>Metazoa</taxon>
        <taxon>Ecdysozoa</taxon>
        <taxon>Tardigrada</taxon>
        <taxon>Eutardigrada</taxon>
        <taxon>Parachela</taxon>
        <taxon>Hypsibioidea</taxon>
        <taxon>Ramazzottiidae</taxon>
        <taxon>Ramazzottius</taxon>
    </lineage>
</organism>